<dbReference type="EMBL" id="DS231847">
    <property type="protein sequence ID" value="EDS36438.1"/>
    <property type="molecule type" value="Genomic_DNA"/>
</dbReference>
<dbReference type="VEuPathDB" id="VectorBase:CPIJ002556"/>
<sequence length="204" mass="23336">MNTRMLQIQIDSNKHFPSVRCKLPSIESRSKLCIFQCGSVGSYNFILEHSLGTCPGKEQTASTVHQLAMTLSTSSRWPSLGTISPTNAFEPLVTPPAPKLLQVTSSKMSAARRRNAVAVPARSVDVDEEQLETERFPEFRNDLCWPLRRLSDPRRLLTLWFDFGQYPKVFDALVEGMRMVKIITWFQLIRQLKIQIDNPRIQML</sequence>
<dbReference type="HOGENOM" id="CLU_1344451_0_0_1"/>
<dbReference type="EnsemblMetazoa" id="CPIJ002556-RA">
    <property type="protein sequence ID" value="CPIJ002556-PA"/>
    <property type="gene ID" value="CPIJ002556"/>
</dbReference>
<gene>
    <name evidence="2" type="primary">6033831</name>
    <name evidence="1" type="ORF">CpipJ_CPIJ002556</name>
</gene>
<dbReference type="KEGG" id="cqu:CpipJ_CPIJ002556"/>
<dbReference type="STRING" id="7176.B0W691"/>
<dbReference type="Proteomes" id="UP000002320">
    <property type="component" value="Unassembled WGS sequence"/>
</dbReference>
<dbReference type="eggNOG" id="KOG0891">
    <property type="taxonomic scope" value="Eukaryota"/>
</dbReference>
<protein>
    <submittedName>
        <fullName evidence="1 2">FKBP-rapamycin associated protein</fullName>
    </submittedName>
</protein>
<accession>B0W691</accession>
<reference evidence="1" key="1">
    <citation type="submission" date="2007-03" db="EMBL/GenBank/DDBJ databases">
        <title>Annotation of Culex pipiens quinquefasciatus.</title>
        <authorList>
            <consortium name="The Broad Institute Genome Sequencing Platform"/>
            <person name="Atkinson P.W."/>
            <person name="Hemingway J."/>
            <person name="Christensen B.M."/>
            <person name="Higgs S."/>
            <person name="Kodira C."/>
            <person name="Hannick L."/>
            <person name="Megy K."/>
            <person name="O'Leary S."/>
            <person name="Pearson M."/>
            <person name="Haas B.J."/>
            <person name="Mauceli E."/>
            <person name="Wortman J.R."/>
            <person name="Lee N.H."/>
            <person name="Guigo R."/>
            <person name="Stanke M."/>
            <person name="Alvarado L."/>
            <person name="Amedeo P."/>
            <person name="Antoine C.H."/>
            <person name="Arensburger P."/>
            <person name="Bidwell S.L."/>
            <person name="Crawford M."/>
            <person name="Camaro F."/>
            <person name="Devon K."/>
            <person name="Engels R."/>
            <person name="Hammond M."/>
            <person name="Howarth C."/>
            <person name="Koehrsen M."/>
            <person name="Lawson D."/>
            <person name="Montgomery P."/>
            <person name="Nene V."/>
            <person name="Nusbaum C."/>
            <person name="Puiu D."/>
            <person name="Romero-Severson J."/>
            <person name="Severson D.W."/>
            <person name="Shumway M."/>
            <person name="Sisk P."/>
            <person name="Stolte C."/>
            <person name="Zeng Q."/>
            <person name="Eisenstadt E."/>
            <person name="Fraser-Liggett C."/>
            <person name="Strausberg R."/>
            <person name="Galagan J."/>
            <person name="Birren B."/>
            <person name="Collins F.H."/>
        </authorList>
    </citation>
    <scope>NUCLEOTIDE SEQUENCE [LARGE SCALE GENOMIC DNA]</scope>
    <source>
        <strain evidence="1">JHB</strain>
    </source>
</reference>
<evidence type="ECO:0000313" key="2">
    <source>
        <dbReference type="EnsemblMetazoa" id="CPIJ002556-PA"/>
    </source>
</evidence>
<reference evidence="2" key="2">
    <citation type="submission" date="2021-02" db="UniProtKB">
        <authorList>
            <consortium name="EnsemblMetazoa"/>
        </authorList>
    </citation>
    <scope>IDENTIFICATION</scope>
    <source>
        <strain evidence="2">JHB</strain>
    </source>
</reference>
<organism>
    <name type="scientific">Culex quinquefasciatus</name>
    <name type="common">Southern house mosquito</name>
    <name type="synonym">Culex pungens</name>
    <dbReference type="NCBI Taxonomy" id="7176"/>
    <lineage>
        <taxon>Eukaryota</taxon>
        <taxon>Metazoa</taxon>
        <taxon>Ecdysozoa</taxon>
        <taxon>Arthropoda</taxon>
        <taxon>Hexapoda</taxon>
        <taxon>Insecta</taxon>
        <taxon>Pterygota</taxon>
        <taxon>Neoptera</taxon>
        <taxon>Endopterygota</taxon>
        <taxon>Diptera</taxon>
        <taxon>Nematocera</taxon>
        <taxon>Culicoidea</taxon>
        <taxon>Culicidae</taxon>
        <taxon>Culicinae</taxon>
        <taxon>Culicini</taxon>
        <taxon>Culex</taxon>
        <taxon>Culex</taxon>
    </lineage>
</organism>
<dbReference type="VEuPathDB" id="VectorBase:CQUJHB018344"/>
<evidence type="ECO:0000313" key="3">
    <source>
        <dbReference type="Proteomes" id="UP000002320"/>
    </source>
</evidence>
<proteinExistence type="predicted"/>
<dbReference type="AlphaFoldDB" id="B0W691"/>
<evidence type="ECO:0000313" key="1">
    <source>
        <dbReference type="EMBL" id="EDS36438.1"/>
    </source>
</evidence>
<name>B0W691_CULQU</name>
<dbReference type="InParanoid" id="B0W691"/>
<keyword evidence="3" id="KW-1185">Reference proteome</keyword>